<dbReference type="EMBL" id="JACCBN010000001">
    <property type="protein sequence ID" value="NYD36706.1"/>
    <property type="molecule type" value="Genomic_DNA"/>
</dbReference>
<accession>A0A7Y9DWH7</accession>
<gene>
    <name evidence="1" type="ORF">BJ983_002808</name>
</gene>
<dbReference type="Proteomes" id="UP000535890">
    <property type="component" value="Unassembled WGS sequence"/>
</dbReference>
<evidence type="ECO:0000313" key="2">
    <source>
        <dbReference type="Proteomes" id="UP000535890"/>
    </source>
</evidence>
<dbReference type="AlphaFoldDB" id="A0A7Y9DWH7"/>
<protein>
    <submittedName>
        <fullName evidence="1">Uncharacterized protein</fullName>
    </submittedName>
</protein>
<keyword evidence="2" id="KW-1185">Reference proteome</keyword>
<dbReference type="RefSeq" id="WP_179794341.1">
    <property type="nucleotide sequence ID" value="NZ_BAABHP010000021.1"/>
</dbReference>
<evidence type="ECO:0000313" key="1">
    <source>
        <dbReference type="EMBL" id="NYD36706.1"/>
    </source>
</evidence>
<organism evidence="1 2">
    <name type="scientific">Actinomycetospora corticicola</name>
    <dbReference type="NCBI Taxonomy" id="663602"/>
    <lineage>
        <taxon>Bacteria</taxon>
        <taxon>Bacillati</taxon>
        <taxon>Actinomycetota</taxon>
        <taxon>Actinomycetes</taxon>
        <taxon>Pseudonocardiales</taxon>
        <taxon>Pseudonocardiaceae</taxon>
        <taxon>Actinomycetospora</taxon>
    </lineage>
</organism>
<comment type="caution">
    <text evidence="1">The sequence shown here is derived from an EMBL/GenBank/DDBJ whole genome shotgun (WGS) entry which is preliminary data.</text>
</comment>
<reference evidence="1 2" key="1">
    <citation type="submission" date="2020-07" db="EMBL/GenBank/DDBJ databases">
        <title>Sequencing the genomes of 1000 actinobacteria strains.</title>
        <authorList>
            <person name="Klenk H.-P."/>
        </authorList>
    </citation>
    <scope>NUCLEOTIDE SEQUENCE [LARGE SCALE GENOMIC DNA]</scope>
    <source>
        <strain evidence="1 2">DSM 45772</strain>
    </source>
</reference>
<sequence length="173" mass="19244">MKRPDPGDWEDRPHPRESSAPWWVALRHRTVAGLAAAAASIPAGVWLATGSLEDVAVVTAVVLASTSVPEVRDLVVDQAWRLVLERRLRAALLALRITDPRGRVPHVLRSAARSRGVVVRLWLPVGVEFRHLADRRHRLAELCFVDDVHVERRPGSPSVAEIVLVRRALGRRT</sequence>
<proteinExistence type="predicted"/>
<name>A0A7Y9DWH7_9PSEU</name>